<feature type="transmembrane region" description="Helical" evidence="8">
    <location>
        <begin position="151"/>
        <end position="177"/>
    </location>
</feature>
<keyword evidence="3" id="KW-0813">Transport</keyword>
<proteinExistence type="inferred from homology"/>
<feature type="transmembrane region" description="Helical" evidence="8">
    <location>
        <begin position="207"/>
        <end position="237"/>
    </location>
</feature>
<evidence type="ECO:0000313" key="10">
    <source>
        <dbReference type="Proteomes" id="UP001202887"/>
    </source>
</evidence>
<feature type="transmembrane region" description="Helical" evidence="8">
    <location>
        <begin position="249"/>
        <end position="271"/>
    </location>
</feature>
<dbReference type="Proteomes" id="UP001202887">
    <property type="component" value="Unassembled WGS sequence"/>
</dbReference>
<reference evidence="9" key="2">
    <citation type="submission" date="2022-03" db="EMBL/GenBank/DDBJ databases">
        <authorList>
            <person name="Ryngajllo M."/>
            <person name="Jacek P."/>
            <person name="Kubiak K."/>
        </authorList>
    </citation>
    <scope>NUCLEOTIDE SEQUENCE</scope>
    <source>
        <strain evidence="9">SI1</strain>
    </source>
</reference>
<feature type="transmembrane region" description="Helical" evidence="8">
    <location>
        <begin position="29"/>
        <end position="57"/>
    </location>
</feature>
<dbReference type="RefSeq" id="WP_247066392.1">
    <property type="nucleotide sequence ID" value="NZ_JAIBCX010000006.1"/>
</dbReference>
<keyword evidence="5 8" id="KW-0812">Transmembrane</keyword>
<dbReference type="PANTHER" id="PTHR30269">
    <property type="entry name" value="TRANSMEMBRANE PROTEIN YFCA"/>
    <property type="match status" value="1"/>
</dbReference>
<evidence type="ECO:0000256" key="7">
    <source>
        <dbReference type="ARBA" id="ARBA00023136"/>
    </source>
</evidence>
<dbReference type="PANTHER" id="PTHR30269:SF37">
    <property type="entry name" value="MEMBRANE TRANSPORTER PROTEIN"/>
    <property type="match status" value="1"/>
</dbReference>
<keyword evidence="7 8" id="KW-0472">Membrane</keyword>
<evidence type="ECO:0000313" key="9">
    <source>
        <dbReference type="EMBL" id="MCJ8353136.1"/>
    </source>
</evidence>
<keyword evidence="6 8" id="KW-1133">Transmembrane helix</keyword>
<evidence type="ECO:0000256" key="8">
    <source>
        <dbReference type="RuleBase" id="RU363041"/>
    </source>
</evidence>
<keyword evidence="4 8" id="KW-1003">Cell membrane</keyword>
<comment type="subcellular location">
    <subcellularLocation>
        <location evidence="1 8">Cell membrane</location>
        <topology evidence="1 8">Multi-pass membrane protein</topology>
    </subcellularLocation>
</comment>
<dbReference type="EMBL" id="JAIBCX010000006">
    <property type="protein sequence ID" value="MCJ8353136.1"/>
    <property type="molecule type" value="Genomic_DNA"/>
</dbReference>
<dbReference type="Pfam" id="PF01925">
    <property type="entry name" value="TauE"/>
    <property type="match status" value="1"/>
</dbReference>
<evidence type="ECO:0000256" key="2">
    <source>
        <dbReference type="ARBA" id="ARBA00009142"/>
    </source>
</evidence>
<evidence type="ECO:0000256" key="3">
    <source>
        <dbReference type="ARBA" id="ARBA00022448"/>
    </source>
</evidence>
<feature type="transmembrane region" description="Helical" evidence="8">
    <location>
        <begin position="69"/>
        <end position="87"/>
    </location>
</feature>
<accession>A0AAW5EPP5</accession>
<evidence type="ECO:0000256" key="4">
    <source>
        <dbReference type="ARBA" id="ARBA00022475"/>
    </source>
</evidence>
<evidence type="ECO:0000256" key="1">
    <source>
        <dbReference type="ARBA" id="ARBA00004651"/>
    </source>
</evidence>
<dbReference type="GO" id="GO:0005886">
    <property type="term" value="C:plasma membrane"/>
    <property type="evidence" value="ECO:0007669"/>
    <property type="project" value="UniProtKB-SubCell"/>
</dbReference>
<protein>
    <recommendedName>
        <fullName evidence="8">Probable membrane transporter protein</fullName>
    </recommendedName>
</protein>
<dbReference type="InterPro" id="IPR052017">
    <property type="entry name" value="TSUP"/>
</dbReference>
<evidence type="ECO:0000256" key="6">
    <source>
        <dbReference type="ARBA" id="ARBA00022989"/>
    </source>
</evidence>
<feature type="transmembrane region" description="Helical" evidence="8">
    <location>
        <begin position="121"/>
        <end position="139"/>
    </location>
</feature>
<sequence length="351" mass="37702">MLSRTFQDVAARHGSGAQGLQSELIRPMLLWFAILVTSTLAFGISAVSGGGAGLILMPLLELVLPDMQVPAALSIGTATSSAARIISFHKAIRWDIVRHFAPTALPFSALGAWALSRMNPVYLSLLLGLFLVGNLPLLFRTPPIQPNRKPVRIASLHALGAAAGFISGFTGAIGLVFNGFYYQLGLRKEEIVATRAANEIMLHGLKLILYAAFGLMSIHVVIVGIAVAAAAILSSIIMRHLLPYLHDRLFHHIGHAAMVVAGLMMVITAGGQIACQNAAVLNYSHASGDLSASLSWQQHIFAVEWEHGNELELIHRVYIPSTNLPCTPIYHGFILHMSPHTGIQTVRSVGV</sequence>
<reference evidence="9" key="1">
    <citation type="journal article" date="2021" name="Polymers (Basel)">
        <title>Highly Stretchable Bacterial Cellulose Produced by Komagataeibacter hansenii SI1.</title>
        <authorList>
            <person name="Cielecka I."/>
            <person name="Ryngajllo M."/>
            <person name="Maniukiewicz W."/>
            <person name="Bielecki S."/>
        </authorList>
    </citation>
    <scope>NUCLEOTIDE SEQUENCE</scope>
    <source>
        <strain evidence="9">SI1</strain>
    </source>
</reference>
<name>A0AAW5EPP5_NOVHA</name>
<comment type="caution">
    <text evidence="9">The sequence shown here is derived from an EMBL/GenBank/DDBJ whole genome shotgun (WGS) entry which is preliminary data.</text>
</comment>
<evidence type="ECO:0000256" key="5">
    <source>
        <dbReference type="ARBA" id="ARBA00022692"/>
    </source>
</evidence>
<gene>
    <name evidence="9" type="ORF">K1W68_03880</name>
</gene>
<organism evidence="9 10">
    <name type="scientific">Novacetimonas hansenii</name>
    <name type="common">Komagataeibacter hansenii</name>
    <dbReference type="NCBI Taxonomy" id="436"/>
    <lineage>
        <taxon>Bacteria</taxon>
        <taxon>Pseudomonadati</taxon>
        <taxon>Pseudomonadota</taxon>
        <taxon>Alphaproteobacteria</taxon>
        <taxon>Acetobacterales</taxon>
        <taxon>Acetobacteraceae</taxon>
        <taxon>Novacetimonas</taxon>
    </lineage>
</organism>
<dbReference type="InterPro" id="IPR002781">
    <property type="entry name" value="TM_pro_TauE-like"/>
</dbReference>
<dbReference type="AlphaFoldDB" id="A0AAW5EPP5"/>
<comment type="similarity">
    <text evidence="2 8">Belongs to the 4-toluene sulfonate uptake permease (TSUP) (TC 2.A.102) family.</text>
</comment>